<keyword evidence="2" id="KW-1185">Reference proteome</keyword>
<evidence type="ECO:0000313" key="1">
    <source>
        <dbReference type="EMBL" id="EXC06694.1"/>
    </source>
</evidence>
<evidence type="ECO:0000313" key="2">
    <source>
        <dbReference type="Proteomes" id="UP000030645"/>
    </source>
</evidence>
<name>W9S390_9ROSA</name>
<reference evidence="2" key="1">
    <citation type="submission" date="2013-01" db="EMBL/GenBank/DDBJ databases">
        <title>Draft Genome Sequence of a Mulberry Tree, Morus notabilis C.K. Schneid.</title>
        <authorList>
            <person name="He N."/>
            <person name="Zhao S."/>
        </authorList>
    </citation>
    <scope>NUCLEOTIDE SEQUENCE</scope>
</reference>
<gene>
    <name evidence="1" type="ORF">L484_021531</name>
</gene>
<sequence length="68" mass="7828">MVVEPVRPPVTLVYSRRKGHLGRKENLEVCEEGFLTEPHLLMRKEMVAKFLGVKLEKVKKLGVGVEIW</sequence>
<dbReference type="EMBL" id="KE345565">
    <property type="protein sequence ID" value="EXC06694.1"/>
    <property type="molecule type" value="Genomic_DNA"/>
</dbReference>
<accession>W9S390</accession>
<proteinExistence type="predicted"/>
<dbReference type="AlphaFoldDB" id="W9S390"/>
<protein>
    <submittedName>
        <fullName evidence="1">Uncharacterized protein</fullName>
    </submittedName>
</protein>
<organism evidence="1 2">
    <name type="scientific">Morus notabilis</name>
    <dbReference type="NCBI Taxonomy" id="981085"/>
    <lineage>
        <taxon>Eukaryota</taxon>
        <taxon>Viridiplantae</taxon>
        <taxon>Streptophyta</taxon>
        <taxon>Embryophyta</taxon>
        <taxon>Tracheophyta</taxon>
        <taxon>Spermatophyta</taxon>
        <taxon>Magnoliopsida</taxon>
        <taxon>eudicotyledons</taxon>
        <taxon>Gunneridae</taxon>
        <taxon>Pentapetalae</taxon>
        <taxon>rosids</taxon>
        <taxon>fabids</taxon>
        <taxon>Rosales</taxon>
        <taxon>Moraceae</taxon>
        <taxon>Moreae</taxon>
        <taxon>Morus</taxon>
    </lineage>
</organism>
<dbReference type="Proteomes" id="UP000030645">
    <property type="component" value="Unassembled WGS sequence"/>
</dbReference>